<feature type="transmembrane region" description="Helical" evidence="5">
    <location>
        <begin position="297"/>
        <end position="324"/>
    </location>
</feature>
<feature type="transmembrane region" description="Helical" evidence="5">
    <location>
        <begin position="169"/>
        <end position="193"/>
    </location>
</feature>
<dbReference type="GO" id="GO:0016020">
    <property type="term" value="C:membrane"/>
    <property type="evidence" value="ECO:0007669"/>
    <property type="project" value="UniProtKB-SubCell"/>
</dbReference>
<keyword evidence="2 5" id="KW-0812">Transmembrane</keyword>
<dbReference type="HOGENOM" id="CLU_017999_1_1_9"/>
<name>F3YC31_MELPT</name>
<evidence type="ECO:0000313" key="6">
    <source>
        <dbReference type="EMBL" id="BAK22059.1"/>
    </source>
</evidence>
<dbReference type="Gene3D" id="1.20.1740.10">
    <property type="entry name" value="Amino acid/polyamine transporter I"/>
    <property type="match status" value="1"/>
</dbReference>
<feature type="transmembrane region" description="Helical" evidence="5">
    <location>
        <begin position="431"/>
        <end position="448"/>
    </location>
</feature>
<dbReference type="EMBL" id="AP012200">
    <property type="protein sequence ID" value="BAK22059.1"/>
    <property type="molecule type" value="Genomic_DNA"/>
</dbReference>
<evidence type="ECO:0000256" key="2">
    <source>
        <dbReference type="ARBA" id="ARBA00022692"/>
    </source>
</evidence>
<evidence type="ECO:0000256" key="1">
    <source>
        <dbReference type="ARBA" id="ARBA00004141"/>
    </source>
</evidence>
<accession>F3YC31</accession>
<feature type="transmembrane region" description="Helical" evidence="5">
    <location>
        <begin position="407"/>
        <end position="425"/>
    </location>
</feature>
<dbReference type="GO" id="GO:0022857">
    <property type="term" value="F:transmembrane transporter activity"/>
    <property type="evidence" value="ECO:0007669"/>
    <property type="project" value="InterPro"/>
</dbReference>
<protein>
    <recommendedName>
        <fullName evidence="8">Amino acid permease</fullName>
    </recommendedName>
</protein>
<evidence type="ECO:0000256" key="3">
    <source>
        <dbReference type="ARBA" id="ARBA00022989"/>
    </source>
</evidence>
<keyword evidence="3 5" id="KW-1133">Transmembrane helix</keyword>
<evidence type="ECO:0000256" key="4">
    <source>
        <dbReference type="ARBA" id="ARBA00023136"/>
    </source>
</evidence>
<dbReference type="PANTHER" id="PTHR47704:SF1">
    <property type="entry name" value="POTASSIUM TRANSPORTER KIMA"/>
    <property type="match status" value="1"/>
</dbReference>
<evidence type="ECO:0000256" key="5">
    <source>
        <dbReference type="SAM" id="Phobius"/>
    </source>
</evidence>
<dbReference type="STRING" id="940190.MPTP_1632"/>
<organism evidence="6 7">
    <name type="scientific">Melissococcus plutonius (strain ATCC 35311 / DSM 29964 / CIP 104052 / LMG 20360 / NCIMB 702443)</name>
    <dbReference type="NCBI Taxonomy" id="940190"/>
    <lineage>
        <taxon>Bacteria</taxon>
        <taxon>Bacillati</taxon>
        <taxon>Bacillota</taxon>
        <taxon>Bacilli</taxon>
        <taxon>Lactobacillales</taxon>
        <taxon>Enterococcaceae</taxon>
        <taxon>Melissococcus</taxon>
    </lineage>
</organism>
<proteinExistence type="predicted"/>
<dbReference type="KEGG" id="mps:MPTP_1632"/>
<feature type="transmembrane region" description="Helical" evidence="5">
    <location>
        <begin position="345"/>
        <end position="367"/>
    </location>
</feature>
<keyword evidence="7" id="KW-1185">Reference proteome</keyword>
<dbReference type="PANTHER" id="PTHR47704">
    <property type="entry name" value="POTASSIUM TRANSPORTER KIMA"/>
    <property type="match status" value="1"/>
</dbReference>
<dbReference type="Pfam" id="PF13520">
    <property type="entry name" value="AA_permease_2"/>
    <property type="match status" value="1"/>
</dbReference>
<evidence type="ECO:0008006" key="8">
    <source>
        <dbReference type="Google" id="ProtNLM"/>
    </source>
</evidence>
<dbReference type="Proteomes" id="UP000008456">
    <property type="component" value="Chromosome"/>
</dbReference>
<feature type="transmembrane region" description="Helical" evidence="5">
    <location>
        <begin position="108"/>
        <end position="130"/>
    </location>
</feature>
<feature type="transmembrane region" description="Helical" evidence="5">
    <location>
        <begin position="199"/>
        <end position="218"/>
    </location>
</feature>
<evidence type="ECO:0000313" key="7">
    <source>
        <dbReference type="Proteomes" id="UP000008456"/>
    </source>
</evidence>
<comment type="subcellular location">
    <subcellularLocation>
        <location evidence="1">Membrane</location>
        <topology evidence="1">Multi-pass membrane protein</topology>
    </subcellularLocation>
</comment>
<reference key="2">
    <citation type="submission" date="2011-04" db="EMBL/GenBank/DDBJ databases">
        <title>Whole genome sequence of Melissococcus plutonius ATCC 35311.</title>
        <authorList>
            <person name="Okumura K."/>
            <person name="Arai R."/>
            <person name="Osaki M."/>
            <person name="Okura M."/>
            <person name="Kirikae T."/>
            <person name="Takamatsu D."/>
            <person name="Akiyama T."/>
        </authorList>
    </citation>
    <scope>NUCLEOTIDE SEQUENCE</scope>
    <source>
        <strain>ATCC 35311</strain>
    </source>
</reference>
<feature type="transmembrane region" description="Helical" evidence="5">
    <location>
        <begin position="250"/>
        <end position="277"/>
    </location>
</feature>
<dbReference type="InterPro" id="IPR053153">
    <property type="entry name" value="APC_K+_Transporter"/>
</dbReference>
<feature type="transmembrane region" description="Helical" evidence="5">
    <location>
        <begin position="48"/>
        <end position="74"/>
    </location>
</feature>
<dbReference type="InterPro" id="IPR002293">
    <property type="entry name" value="AA/rel_permease1"/>
</dbReference>
<feature type="transmembrane region" description="Helical" evidence="5">
    <location>
        <begin position="373"/>
        <end position="395"/>
    </location>
</feature>
<gene>
    <name evidence="6" type="ordered locus">MPTP_1632</name>
</gene>
<dbReference type="RefSeq" id="WP_013774495.1">
    <property type="nucleotide sequence ID" value="NC_015516.1"/>
</dbReference>
<keyword evidence="4 5" id="KW-0472">Membrane</keyword>
<dbReference type="AlphaFoldDB" id="F3YC31"/>
<reference evidence="6 7" key="1">
    <citation type="journal article" date="2011" name="J. Bacteriol.">
        <title>Complete genome sequence of Melissococcus plutonius ATCC 35311.</title>
        <authorList>
            <person name="Okumura K."/>
            <person name="Arai R."/>
            <person name="Okura M."/>
            <person name="Kirikae T."/>
            <person name="Takamatsu D."/>
            <person name="Osaki M."/>
            <person name="Miyoshi-Akiyama T."/>
        </authorList>
    </citation>
    <scope>NUCLEOTIDE SEQUENCE [LARGE SCALE GENOMIC DNA]</scope>
    <source>
        <strain evidence="7">ATCC 35311 / CIP 104052 / LMG 20360 / NCIMB 702443</strain>
    </source>
</reference>
<dbReference type="OrthoDB" id="9759676at2"/>
<sequence>MDYLKRLFIGKPLKSAGNDDEHRLSKFTALALLSSDALSSIAYGTEQIVVVLVALSTSAIWYSLPTAAVVIVLLTSLTLSYRQIIHAYPEGGGAYVVSSENLGKNMGLIAGGSLLIDYMLTVAVSVSAGAEAITSAIPALYGHQVIISIIIVLLLMLMNLRGLRESANFLLFPVYAFVCVIALLIVVGLFKIATGMVPLNATAAPGAVVPGISIALILRAFSSGSSSLTGVEAISNAVPFFKKPRAKNAAATLSLMALILGFFFVGITFINYWYGIIPKKEVTVLSQIGMAVFGHNILYYIFQFSTALILAVAANTGFSAFPVLAYNLAKDKFMPHMYMDRGDRLGYSNGIITLATGSILLLLIFQGSTERLIPLYSIGVFIPFALSQTGMIIRWRKNTKNWIGKSLANIVGAFISFSIIVILFVFRLGDIWPFFIIMPALLYVFYKIHGHYKNVAEQLRLEKDAKLHEFDGNTVIVLVGNVTRVDIGALNYAKSIGDYVVAMHVSMNENVEKEKEIQAEFKKYFPDVRLSIVHSSYRSLQHPILRYVDLVSKKSVKYNYSTTILVPQFVPNRTWQNILHNQTSLRLRLRLAWRENIIIATYNYHLKK</sequence>
<feature type="transmembrane region" description="Helical" evidence="5">
    <location>
        <begin position="136"/>
        <end position="157"/>
    </location>
</feature>